<evidence type="ECO:0000313" key="4">
    <source>
        <dbReference type="EMBL" id="GMH23841.1"/>
    </source>
</evidence>
<evidence type="ECO:0000313" key="5">
    <source>
        <dbReference type="Proteomes" id="UP001279734"/>
    </source>
</evidence>
<dbReference type="Proteomes" id="UP001279734">
    <property type="component" value="Unassembled WGS sequence"/>
</dbReference>
<name>A0AAD3T881_NEPGR</name>
<evidence type="ECO:0000256" key="1">
    <source>
        <dbReference type="ARBA" id="ARBA00022857"/>
    </source>
</evidence>
<feature type="domain" description="NAD-dependent epimerase/dehydratase" evidence="3">
    <location>
        <begin position="7"/>
        <end position="259"/>
    </location>
</feature>
<dbReference type="GO" id="GO:0016616">
    <property type="term" value="F:oxidoreductase activity, acting on the CH-OH group of donors, NAD or NADP as acceptor"/>
    <property type="evidence" value="ECO:0007669"/>
    <property type="project" value="TreeGrafter"/>
</dbReference>
<comment type="caution">
    <text evidence="4">The sequence shown here is derived from an EMBL/GenBank/DDBJ whole genome shotgun (WGS) entry which is preliminary data.</text>
</comment>
<dbReference type="AlphaFoldDB" id="A0AAD3T881"/>
<dbReference type="SUPFAM" id="SSF51735">
    <property type="entry name" value="NAD(P)-binding Rossmann-fold domains"/>
    <property type="match status" value="1"/>
</dbReference>
<dbReference type="Gene3D" id="3.40.50.720">
    <property type="entry name" value="NAD(P)-binding Rossmann-like Domain"/>
    <property type="match status" value="1"/>
</dbReference>
<dbReference type="EMBL" id="BSYO01000027">
    <property type="protein sequence ID" value="GMH23841.1"/>
    <property type="molecule type" value="Genomic_DNA"/>
</dbReference>
<dbReference type="InterPro" id="IPR036291">
    <property type="entry name" value="NAD(P)-bd_dom_sf"/>
</dbReference>
<keyword evidence="2" id="KW-0560">Oxidoreductase</keyword>
<dbReference type="PANTHER" id="PTHR10366">
    <property type="entry name" value="NAD DEPENDENT EPIMERASE/DEHYDRATASE"/>
    <property type="match status" value="1"/>
</dbReference>
<dbReference type="PANTHER" id="PTHR10366:SF696">
    <property type="entry name" value="OS07G0601900 PROTEIN"/>
    <property type="match status" value="1"/>
</dbReference>
<keyword evidence="5" id="KW-1185">Reference proteome</keyword>
<organism evidence="4 5">
    <name type="scientific">Nepenthes gracilis</name>
    <name type="common">Slender pitcher plant</name>
    <dbReference type="NCBI Taxonomy" id="150966"/>
    <lineage>
        <taxon>Eukaryota</taxon>
        <taxon>Viridiplantae</taxon>
        <taxon>Streptophyta</taxon>
        <taxon>Embryophyta</taxon>
        <taxon>Tracheophyta</taxon>
        <taxon>Spermatophyta</taxon>
        <taxon>Magnoliopsida</taxon>
        <taxon>eudicotyledons</taxon>
        <taxon>Gunneridae</taxon>
        <taxon>Pentapetalae</taxon>
        <taxon>Caryophyllales</taxon>
        <taxon>Nepenthaceae</taxon>
        <taxon>Nepenthes</taxon>
    </lineage>
</organism>
<gene>
    <name evidence="4" type="ORF">Nepgr_025684</name>
</gene>
<accession>A0AAD3T881</accession>
<evidence type="ECO:0000259" key="3">
    <source>
        <dbReference type="Pfam" id="PF01370"/>
    </source>
</evidence>
<evidence type="ECO:0000256" key="2">
    <source>
        <dbReference type="ARBA" id="ARBA00023002"/>
    </source>
</evidence>
<keyword evidence="1" id="KW-0521">NADP</keyword>
<protein>
    <recommendedName>
        <fullName evidence="3">NAD-dependent epimerase/dehydratase domain-containing protein</fullName>
    </recommendedName>
</protein>
<dbReference type="FunFam" id="3.40.50.720:FF:000645">
    <property type="entry name" value="Anthocyanidin reductase ((2S)-flavan-3-ol-forming)"/>
    <property type="match status" value="1"/>
</dbReference>
<dbReference type="InterPro" id="IPR050425">
    <property type="entry name" value="NAD(P)_dehydrat-like"/>
</dbReference>
<dbReference type="InterPro" id="IPR001509">
    <property type="entry name" value="Epimerase_deHydtase"/>
</dbReference>
<proteinExistence type="predicted"/>
<sequence length="338" mass="37314">MKKNDVVCVTGGAGYIASSLIKKLLQKGYGVHATLRTLDDKSKVGLLQSMPGADTGLELFEADISSPQQFQAAIDGCDFVFHVATPFHDSNSQYKEIVEGAVAAANSIANFCIRSGTVKRLVYTASVISASPIKDDGTGFKDCMDETCWTPLDLSVAFNDEFLKSYKDSKILAEKEIMKFENHSEDGRSIEVVTLVCGLVGGDTPCSHLSRSLSMILSPLTNDKIAYHSLRFLEELLGKVPIIHIDDVCEAHIFCMEQPSISGRFLCASFFVQSSEIALYYAQSCPHLQVKQEYLNGPRRSVRWGSSKLNEKGFEYKYDTKTILDDSLYCGQRLGYIS</sequence>
<reference evidence="4" key="1">
    <citation type="submission" date="2023-05" db="EMBL/GenBank/DDBJ databases">
        <title>Nepenthes gracilis genome sequencing.</title>
        <authorList>
            <person name="Fukushima K."/>
        </authorList>
    </citation>
    <scope>NUCLEOTIDE SEQUENCE</scope>
    <source>
        <strain evidence="4">SING2019-196</strain>
    </source>
</reference>
<dbReference type="Pfam" id="PF01370">
    <property type="entry name" value="Epimerase"/>
    <property type="match status" value="1"/>
</dbReference>